<gene>
    <name evidence="2" type="primary">LOC108627613</name>
</gene>
<dbReference type="RefSeq" id="XP_017884412.1">
    <property type="nucleotide sequence ID" value="XM_018028923.2"/>
</dbReference>
<protein>
    <submittedName>
        <fullName evidence="2">Uncharacterized protein LOC108627613</fullName>
    </submittedName>
</protein>
<dbReference type="KEGG" id="ccal:108627613"/>
<accession>A0AAJ7J4D8</accession>
<evidence type="ECO:0000313" key="2">
    <source>
        <dbReference type="RefSeq" id="XP_017884412.1"/>
    </source>
</evidence>
<sequence>MVEQISLKSPTKTNIEESLPLNSIYEDGCMAAYSNFIAYKSCGSLKYLREDTLTTCTTTEKIFNIFKVENKLRITNFKHKMIVATIKNLNMCTLFKNFDAHSLEQDILDNHKYEIIKLIISYYLDVKLRYEGTSQTLNNHKTFIRKSLTKTVLFRGQ</sequence>
<dbReference type="Proteomes" id="UP000694925">
    <property type="component" value="Unplaced"/>
</dbReference>
<dbReference type="AlphaFoldDB" id="A0AAJ7J4D8"/>
<name>A0AAJ7J4D8_9HYME</name>
<dbReference type="GeneID" id="108627613"/>
<evidence type="ECO:0000313" key="1">
    <source>
        <dbReference type="Proteomes" id="UP000694925"/>
    </source>
</evidence>
<reference evidence="2" key="1">
    <citation type="submission" date="2025-08" db="UniProtKB">
        <authorList>
            <consortium name="RefSeq"/>
        </authorList>
    </citation>
    <scope>IDENTIFICATION</scope>
    <source>
        <tissue evidence="2">Whole body</tissue>
    </source>
</reference>
<organism evidence="1 2">
    <name type="scientific">Ceratina calcarata</name>
    <dbReference type="NCBI Taxonomy" id="156304"/>
    <lineage>
        <taxon>Eukaryota</taxon>
        <taxon>Metazoa</taxon>
        <taxon>Ecdysozoa</taxon>
        <taxon>Arthropoda</taxon>
        <taxon>Hexapoda</taxon>
        <taxon>Insecta</taxon>
        <taxon>Pterygota</taxon>
        <taxon>Neoptera</taxon>
        <taxon>Endopterygota</taxon>
        <taxon>Hymenoptera</taxon>
        <taxon>Apocrita</taxon>
        <taxon>Aculeata</taxon>
        <taxon>Apoidea</taxon>
        <taxon>Anthophila</taxon>
        <taxon>Apidae</taxon>
        <taxon>Ceratina</taxon>
        <taxon>Zadontomerus</taxon>
    </lineage>
</organism>
<keyword evidence="1" id="KW-1185">Reference proteome</keyword>
<proteinExistence type="predicted"/>